<name>A0ABT5VBA2_9BACI</name>
<dbReference type="Proteomes" id="UP001148125">
    <property type="component" value="Unassembled WGS sequence"/>
</dbReference>
<feature type="region of interest" description="Disordered" evidence="3">
    <location>
        <begin position="124"/>
        <end position="144"/>
    </location>
</feature>
<dbReference type="PIRSF" id="PIRSF016578">
    <property type="entry name" value="HsaA"/>
    <property type="match status" value="1"/>
</dbReference>
<feature type="compositionally biased region" description="Polar residues" evidence="3">
    <location>
        <begin position="125"/>
        <end position="141"/>
    </location>
</feature>
<feature type="domain" description="Acyl-CoA dehydrogenase/oxidase N-terminal" evidence="5">
    <location>
        <begin position="6"/>
        <end position="93"/>
    </location>
</feature>
<proteinExistence type="predicted"/>
<dbReference type="CDD" id="cd00567">
    <property type="entry name" value="ACAD"/>
    <property type="match status" value="1"/>
</dbReference>
<dbReference type="InterPro" id="IPR046373">
    <property type="entry name" value="Acyl-CoA_Oxase/DH_mid-dom_sf"/>
</dbReference>
<evidence type="ECO:0000259" key="5">
    <source>
        <dbReference type="Pfam" id="PF02771"/>
    </source>
</evidence>
<dbReference type="InterPro" id="IPR037069">
    <property type="entry name" value="AcylCoA_DH/ox_N_sf"/>
</dbReference>
<keyword evidence="2" id="KW-0560">Oxidoreductase</keyword>
<dbReference type="PANTHER" id="PTHR43884">
    <property type="entry name" value="ACYL-COA DEHYDROGENASE"/>
    <property type="match status" value="1"/>
</dbReference>
<sequence>MFFKTAEQKKRYEQIGQLADQFSKRAQLHDLEGSFPIENINDLKQIGYTTLTLPVEFGGKGASLYEFILLHERLAQGCGPTALSIGWHVGIILDLATTRPWSKDNYAAVMAKVKENALLNRAATEAQTGSPTRGGKPQTTAVKDGDQWRMNGRKTFTTMAPALDFFLVSAAIEGSEDVGEFLVPRDTPGVRIEETWDSIAMRATESHDLILENVTVEEDHLLEMVSSRPKNRANGWLLHIPACYLGIAQAACNYAIQFARSYQPNSLHHPIIELPNVQRQIGEMELKLKHARHFLLSVADNWDELTDKTVTIPDLAAAKHVVTNSAIEVVDQAMRVVGARSLSEKNPLQRYYRDVRAGLHNPPMDDATIQILAQSAIQRSSKSTRSL</sequence>
<dbReference type="InterPro" id="IPR009100">
    <property type="entry name" value="AcylCoA_DH/oxidase_NM_dom_sf"/>
</dbReference>
<dbReference type="InterPro" id="IPR013107">
    <property type="entry name" value="Acyl-CoA_DH_C"/>
</dbReference>
<dbReference type="Gene3D" id="2.40.110.10">
    <property type="entry name" value="Butyryl-CoA Dehydrogenase, subunit A, domain 2"/>
    <property type="match status" value="1"/>
</dbReference>
<evidence type="ECO:0000256" key="1">
    <source>
        <dbReference type="ARBA" id="ARBA00022630"/>
    </source>
</evidence>
<dbReference type="Gene3D" id="1.10.540.10">
    <property type="entry name" value="Acyl-CoA dehydrogenase/oxidase, N-terminal domain"/>
    <property type="match status" value="1"/>
</dbReference>
<keyword evidence="8" id="KW-1185">Reference proteome</keyword>
<evidence type="ECO:0000259" key="6">
    <source>
        <dbReference type="Pfam" id="PF08028"/>
    </source>
</evidence>
<dbReference type="Pfam" id="PF02771">
    <property type="entry name" value="Acyl-CoA_dh_N"/>
    <property type="match status" value="1"/>
</dbReference>
<comment type="caution">
    <text evidence="7">The sequence shown here is derived from an EMBL/GenBank/DDBJ whole genome shotgun (WGS) entry which is preliminary data.</text>
</comment>
<dbReference type="InterPro" id="IPR036250">
    <property type="entry name" value="AcylCo_DH-like_C"/>
</dbReference>
<gene>
    <name evidence="7" type="ORF">N7Z68_05050</name>
</gene>
<feature type="domain" description="Acyl-CoA oxidase/dehydrogenase middle" evidence="4">
    <location>
        <begin position="122"/>
        <end position="214"/>
    </location>
</feature>
<evidence type="ECO:0000313" key="8">
    <source>
        <dbReference type="Proteomes" id="UP001148125"/>
    </source>
</evidence>
<feature type="domain" description="Acyl-CoA dehydrogenase C-terminal" evidence="6">
    <location>
        <begin position="241"/>
        <end position="358"/>
    </location>
</feature>
<accession>A0ABT5VBA2</accession>
<dbReference type="SUPFAM" id="SSF47203">
    <property type="entry name" value="Acyl-CoA dehydrogenase C-terminal domain-like"/>
    <property type="match status" value="1"/>
</dbReference>
<protein>
    <submittedName>
        <fullName evidence="7">Acyl-CoA/acyl-ACP dehydrogenase</fullName>
    </submittedName>
</protein>
<reference evidence="7" key="1">
    <citation type="submission" date="2024-05" db="EMBL/GenBank/DDBJ databases">
        <title>Alkalihalobacillus sp. strain MEB203 novel alkaliphilic bacterium from Lonar Lake, India.</title>
        <authorList>
            <person name="Joshi A."/>
            <person name="Thite S."/>
            <person name="Mengade P."/>
        </authorList>
    </citation>
    <scope>NUCLEOTIDE SEQUENCE</scope>
    <source>
        <strain evidence="7">MEB 203</strain>
    </source>
</reference>
<dbReference type="SUPFAM" id="SSF56645">
    <property type="entry name" value="Acyl-CoA dehydrogenase NM domain-like"/>
    <property type="match status" value="1"/>
</dbReference>
<evidence type="ECO:0000256" key="3">
    <source>
        <dbReference type="SAM" id="MobiDB-lite"/>
    </source>
</evidence>
<dbReference type="Gene3D" id="1.20.140.10">
    <property type="entry name" value="Butyryl-CoA Dehydrogenase, subunit A, domain 3"/>
    <property type="match status" value="1"/>
</dbReference>
<dbReference type="Pfam" id="PF08028">
    <property type="entry name" value="Acyl-CoA_dh_2"/>
    <property type="match status" value="1"/>
</dbReference>
<dbReference type="EMBL" id="JAOTPO010000003">
    <property type="protein sequence ID" value="MDE5412743.1"/>
    <property type="molecule type" value="Genomic_DNA"/>
</dbReference>
<evidence type="ECO:0000259" key="4">
    <source>
        <dbReference type="Pfam" id="PF02770"/>
    </source>
</evidence>
<organism evidence="7 8">
    <name type="scientific">Alkalihalobacterium chitinilyticum</name>
    <dbReference type="NCBI Taxonomy" id="2980103"/>
    <lineage>
        <taxon>Bacteria</taxon>
        <taxon>Bacillati</taxon>
        <taxon>Bacillota</taxon>
        <taxon>Bacilli</taxon>
        <taxon>Bacillales</taxon>
        <taxon>Bacillaceae</taxon>
        <taxon>Alkalihalobacterium</taxon>
    </lineage>
</organism>
<evidence type="ECO:0000256" key="2">
    <source>
        <dbReference type="ARBA" id="ARBA00023002"/>
    </source>
</evidence>
<evidence type="ECO:0000313" key="7">
    <source>
        <dbReference type="EMBL" id="MDE5412743.1"/>
    </source>
</evidence>
<dbReference type="RefSeq" id="WP_275117384.1">
    <property type="nucleotide sequence ID" value="NZ_JAOTPO010000003.1"/>
</dbReference>
<dbReference type="InterPro" id="IPR006091">
    <property type="entry name" value="Acyl-CoA_Oxase/DH_mid-dom"/>
</dbReference>
<dbReference type="PANTHER" id="PTHR43884:SF25">
    <property type="entry name" value="ACYL-COA DEHYDROGENASE YDBM-RELATED"/>
    <property type="match status" value="1"/>
</dbReference>
<keyword evidence="1" id="KW-0285">Flavoprotein</keyword>
<dbReference type="InterPro" id="IPR013786">
    <property type="entry name" value="AcylCoA_DH/ox_N"/>
</dbReference>
<dbReference type="Pfam" id="PF02770">
    <property type="entry name" value="Acyl-CoA_dh_M"/>
    <property type="match status" value="1"/>
</dbReference>